<dbReference type="Gene3D" id="2.40.100.10">
    <property type="entry name" value="Cyclophilin-like"/>
    <property type="match status" value="1"/>
</dbReference>
<evidence type="ECO:0000313" key="5">
    <source>
        <dbReference type="EMBL" id="SKB05160.1"/>
    </source>
</evidence>
<dbReference type="NCBIfam" id="TIGR00724">
    <property type="entry name" value="urea_amlyse_rel"/>
    <property type="match status" value="1"/>
</dbReference>
<protein>
    <submittedName>
        <fullName evidence="5">Biotin-dependent carboxylase uncharacterized domain-containing protein</fullName>
    </submittedName>
</protein>
<dbReference type="STRING" id="1736691.SAMN06295964_0854"/>
<accession>A0A1T4YTU3</accession>
<evidence type="ECO:0000256" key="2">
    <source>
        <dbReference type="ARBA" id="ARBA00022801"/>
    </source>
</evidence>
<name>A0A1T4YTU3_9ACTN</name>
<feature type="domain" description="Carboxyltransferase" evidence="4">
    <location>
        <begin position="24"/>
        <end position="284"/>
    </location>
</feature>
<dbReference type="PANTHER" id="PTHR43309">
    <property type="entry name" value="5-OXOPROLINASE SUBUNIT C"/>
    <property type="match status" value="1"/>
</dbReference>
<keyword evidence="6" id="KW-1185">Reference proteome</keyword>
<dbReference type="SMART" id="SM00797">
    <property type="entry name" value="AHS2"/>
    <property type="match status" value="1"/>
</dbReference>
<organism evidence="5 6">
    <name type="scientific">Aeromicrobium choanae</name>
    <dbReference type="NCBI Taxonomy" id="1736691"/>
    <lineage>
        <taxon>Bacteria</taxon>
        <taxon>Bacillati</taxon>
        <taxon>Actinomycetota</taxon>
        <taxon>Actinomycetes</taxon>
        <taxon>Propionibacteriales</taxon>
        <taxon>Nocardioidaceae</taxon>
        <taxon>Aeromicrobium</taxon>
    </lineage>
</organism>
<dbReference type="Pfam" id="PF02626">
    <property type="entry name" value="CT_A_B"/>
    <property type="match status" value="1"/>
</dbReference>
<keyword evidence="2" id="KW-0378">Hydrolase</keyword>
<keyword evidence="1" id="KW-0547">Nucleotide-binding</keyword>
<evidence type="ECO:0000256" key="1">
    <source>
        <dbReference type="ARBA" id="ARBA00022741"/>
    </source>
</evidence>
<evidence type="ECO:0000313" key="6">
    <source>
        <dbReference type="Proteomes" id="UP000191040"/>
    </source>
</evidence>
<dbReference type="SUPFAM" id="SSF50891">
    <property type="entry name" value="Cyclophilin-like"/>
    <property type="match status" value="1"/>
</dbReference>
<dbReference type="GO" id="GO:0016787">
    <property type="term" value="F:hydrolase activity"/>
    <property type="evidence" value="ECO:0007669"/>
    <property type="project" value="UniProtKB-KW"/>
</dbReference>
<keyword evidence="3" id="KW-0067">ATP-binding</keyword>
<dbReference type="InterPro" id="IPR029000">
    <property type="entry name" value="Cyclophilin-like_dom_sf"/>
</dbReference>
<dbReference type="AlphaFoldDB" id="A0A1T4YTU3"/>
<dbReference type="RefSeq" id="WP_078698998.1">
    <property type="nucleotide sequence ID" value="NZ_LT796768.1"/>
</dbReference>
<dbReference type="InterPro" id="IPR003778">
    <property type="entry name" value="CT_A_B"/>
</dbReference>
<dbReference type="InterPro" id="IPR052708">
    <property type="entry name" value="PxpC"/>
</dbReference>
<evidence type="ECO:0000259" key="4">
    <source>
        <dbReference type="SMART" id="SM00797"/>
    </source>
</evidence>
<proteinExistence type="predicted"/>
<dbReference type="EMBL" id="LT796768">
    <property type="protein sequence ID" value="SKB05160.1"/>
    <property type="molecule type" value="Genomic_DNA"/>
</dbReference>
<sequence length="284" mass="28767">MSLRVLEPGALSLVQDLGRPGLGDLGVGPSGAFDRRALRTANHLVGNPGDAAVVEALGGGLALVASAAHVVAVTGAAGPLTVDGRPVDSGRPLALKRGDVLRLGAPVAGLRWTVAVAGGVAVPSVLRSRSHDTLASLGPAALAAGDELAVGPPAGAVSLESLPPFLPTGEVVVRVVLGPRDDWFTPAAVATLLSTGWGVDPVSDRIGVRLEGPALDRARDGELESEPVVRGSIQVTTSGRPVVLGPDHPVTGGYPVIGVVLDADTDVLAQLRPGDTLRFRRHRA</sequence>
<dbReference type="Proteomes" id="UP000191040">
    <property type="component" value="Chromosome I"/>
</dbReference>
<dbReference type="PANTHER" id="PTHR43309:SF3">
    <property type="entry name" value="5-OXOPROLINASE SUBUNIT C"/>
    <property type="match status" value="1"/>
</dbReference>
<dbReference type="OrthoDB" id="9768696at2"/>
<evidence type="ECO:0000256" key="3">
    <source>
        <dbReference type="ARBA" id="ARBA00022840"/>
    </source>
</evidence>
<gene>
    <name evidence="5" type="ORF">SAMN06295964_0854</name>
</gene>
<reference evidence="6" key="1">
    <citation type="submission" date="2017-02" db="EMBL/GenBank/DDBJ databases">
        <authorList>
            <person name="Varghese N."/>
            <person name="Submissions S."/>
        </authorList>
    </citation>
    <scope>NUCLEOTIDE SEQUENCE [LARGE SCALE GENOMIC DNA]</scope>
    <source>
        <strain evidence="6">9H-4</strain>
    </source>
</reference>
<dbReference type="GO" id="GO:0005524">
    <property type="term" value="F:ATP binding"/>
    <property type="evidence" value="ECO:0007669"/>
    <property type="project" value="UniProtKB-KW"/>
</dbReference>